<name>A0ABU1I896_9BURK</name>
<dbReference type="InterPro" id="IPR001958">
    <property type="entry name" value="Tet-R_TetA/multi-R_MdtG-like"/>
</dbReference>
<evidence type="ECO:0000256" key="6">
    <source>
        <dbReference type="ARBA" id="ARBA00022692"/>
    </source>
</evidence>
<keyword evidence="8 10" id="KW-0472">Membrane</keyword>
<dbReference type="CDD" id="cd17472">
    <property type="entry name" value="MFS_YajR_like"/>
    <property type="match status" value="1"/>
</dbReference>
<gene>
    <name evidence="12" type="ORF">QE399_001143</name>
</gene>
<organism evidence="12 13">
    <name type="scientific">Paracidovorax wautersii</name>
    <dbReference type="NCBI Taxonomy" id="1177982"/>
    <lineage>
        <taxon>Bacteria</taxon>
        <taxon>Pseudomonadati</taxon>
        <taxon>Pseudomonadota</taxon>
        <taxon>Betaproteobacteria</taxon>
        <taxon>Burkholderiales</taxon>
        <taxon>Comamonadaceae</taxon>
        <taxon>Paracidovorax</taxon>
    </lineage>
</organism>
<feature type="transmembrane region" description="Helical" evidence="10">
    <location>
        <begin position="260"/>
        <end position="285"/>
    </location>
</feature>
<comment type="subcellular location">
    <subcellularLocation>
        <location evidence="2">Cell membrane</location>
        <topology evidence="2">Multi-pass membrane protein</topology>
    </subcellularLocation>
</comment>
<feature type="transmembrane region" description="Helical" evidence="10">
    <location>
        <begin position="93"/>
        <end position="113"/>
    </location>
</feature>
<dbReference type="PRINTS" id="PR01035">
    <property type="entry name" value="TCRTETA"/>
</dbReference>
<feature type="transmembrane region" description="Helical" evidence="10">
    <location>
        <begin position="345"/>
        <end position="364"/>
    </location>
</feature>
<keyword evidence="6 10" id="KW-0812">Transmembrane</keyword>
<protein>
    <submittedName>
        <fullName evidence="12">MFS family permease</fullName>
    </submittedName>
</protein>
<feature type="transmembrane region" description="Helical" evidence="10">
    <location>
        <begin position="149"/>
        <end position="169"/>
    </location>
</feature>
<evidence type="ECO:0000256" key="8">
    <source>
        <dbReference type="ARBA" id="ARBA00023136"/>
    </source>
</evidence>
<evidence type="ECO:0000256" key="7">
    <source>
        <dbReference type="ARBA" id="ARBA00022989"/>
    </source>
</evidence>
<keyword evidence="13" id="KW-1185">Reference proteome</keyword>
<sequence>MPAHRGMGENHALPGGPGTPHTIAPMSSGTTVLPPPPAAPAAGATGATTMTPLERRSSISLALIFALRMLGLFLVLPVFALEARKYPGGDDPALVGLAMGLYGLTQAVLQLPLGLASDRFGRKRVIVLGLLVFAAGSLVAALADTLTGLLIGRALQGAGAVSAAVTALLADQTRDGVRTKAMALVGGSIGLMFAVALVAAPPLAARFGLSGLFALTCALALAGIAAVLWVVPPEPPRHAHAPRGRLADVFAHAELLRLNLGVFVLHTVQLSMWVAVPALLVQAGLPKSDHWHIYLPAVVLSFLMMGGLFSLERAGRLRGALLSAIGLVLLVQAGLGLVTAQALPASLWVLGGLMFLFFCGFNALEASQPSLVSRTAPVALRGAALGAYNTLQSLGLFAGGALGGALVRWGGPTALFATTTALCAAWLALAWGMRAVSRQDAAAGH</sequence>
<keyword evidence="7 10" id="KW-1133">Transmembrane helix</keyword>
<dbReference type="Pfam" id="PF07690">
    <property type="entry name" value="MFS_1"/>
    <property type="match status" value="1"/>
</dbReference>
<feature type="transmembrane region" description="Helical" evidence="10">
    <location>
        <begin position="125"/>
        <end position="143"/>
    </location>
</feature>
<dbReference type="PROSITE" id="PS00216">
    <property type="entry name" value="SUGAR_TRANSPORT_1"/>
    <property type="match status" value="1"/>
</dbReference>
<feature type="transmembrane region" description="Helical" evidence="10">
    <location>
        <begin position="291"/>
        <end position="309"/>
    </location>
</feature>
<feature type="transmembrane region" description="Helical" evidence="10">
    <location>
        <begin position="212"/>
        <end position="231"/>
    </location>
</feature>
<feature type="domain" description="Major facilitator superfamily (MFS) profile" evidence="11">
    <location>
        <begin position="57"/>
        <end position="438"/>
    </location>
</feature>
<comment type="caution">
    <text evidence="12">The sequence shown here is derived from an EMBL/GenBank/DDBJ whole genome shotgun (WGS) entry which is preliminary data.</text>
</comment>
<dbReference type="Gene3D" id="1.20.1250.20">
    <property type="entry name" value="MFS general substrate transporter like domains"/>
    <property type="match status" value="1"/>
</dbReference>
<dbReference type="InterPro" id="IPR020846">
    <property type="entry name" value="MFS_dom"/>
</dbReference>
<comment type="function">
    <text evidence="1">Resistance to tetracycline by an active tetracycline efflux. This is an energy-dependent process that decreases the accumulation of the antibiotic in whole cells. This protein functions as a metal-tetracycline/H(+) antiporter.</text>
</comment>
<dbReference type="EMBL" id="JAVIZX010000001">
    <property type="protein sequence ID" value="MDR6213454.1"/>
    <property type="molecule type" value="Genomic_DNA"/>
</dbReference>
<evidence type="ECO:0000256" key="1">
    <source>
        <dbReference type="ARBA" id="ARBA00003279"/>
    </source>
</evidence>
<keyword evidence="5" id="KW-1003">Cell membrane</keyword>
<dbReference type="InterPro" id="IPR011701">
    <property type="entry name" value="MFS"/>
</dbReference>
<keyword evidence="4" id="KW-0813">Transport</keyword>
<evidence type="ECO:0000256" key="3">
    <source>
        <dbReference type="ARBA" id="ARBA00007520"/>
    </source>
</evidence>
<dbReference type="PANTHER" id="PTHR23517">
    <property type="entry name" value="RESISTANCE PROTEIN MDTM, PUTATIVE-RELATED-RELATED"/>
    <property type="match status" value="1"/>
</dbReference>
<dbReference type="InterPro" id="IPR005829">
    <property type="entry name" value="Sugar_transporter_CS"/>
</dbReference>
<evidence type="ECO:0000256" key="4">
    <source>
        <dbReference type="ARBA" id="ARBA00022448"/>
    </source>
</evidence>
<feature type="transmembrane region" description="Helical" evidence="10">
    <location>
        <begin position="181"/>
        <end position="200"/>
    </location>
</feature>
<evidence type="ECO:0000256" key="9">
    <source>
        <dbReference type="SAM" id="MobiDB-lite"/>
    </source>
</evidence>
<dbReference type="InterPro" id="IPR050171">
    <property type="entry name" value="MFS_Transporters"/>
</dbReference>
<comment type="similarity">
    <text evidence="3">Belongs to the major facilitator superfamily. TCR/Tet family.</text>
</comment>
<dbReference type="PANTHER" id="PTHR23517:SF2">
    <property type="entry name" value="MULTIDRUG RESISTANCE PROTEIN MDTH"/>
    <property type="match status" value="1"/>
</dbReference>
<evidence type="ECO:0000313" key="12">
    <source>
        <dbReference type="EMBL" id="MDR6213454.1"/>
    </source>
</evidence>
<evidence type="ECO:0000256" key="5">
    <source>
        <dbReference type="ARBA" id="ARBA00022475"/>
    </source>
</evidence>
<dbReference type="InterPro" id="IPR036259">
    <property type="entry name" value="MFS_trans_sf"/>
</dbReference>
<dbReference type="Proteomes" id="UP001267710">
    <property type="component" value="Unassembled WGS sequence"/>
</dbReference>
<evidence type="ECO:0000256" key="10">
    <source>
        <dbReference type="SAM" id="Phobius"/>
    </source>
</evidence>
<dbReference type="SUPFAM" id="SSF103473">
    <property type="entry name" value="MFS general substrate transporter"/>
    <property type="match status" value="1"/>
</dbReference>
<dbReference type="PROSITE" id="PS50850">
    <property type="entry name" value="MFS"/>
    <property type="match status" value="1"/>
</dbReference>
<accession>A0ABU1I896</accession>
<feature type="transmembrane region" description="Helical" evidence="10">
    <location>
        <begin position="413"/>
        <end position="431"/>
    </location>
</feature>
<evidence type="ECO:0000256" key="2">
    <source>
        <dbReference type="ARBA" id="ARBA00004651"/>
    </source>
</evidence>
<proteinExistence type="inferred from homology"/>
<feature type="transmembrane region" description="Helical" evidence="10">
    <location>
        <begin position="385"/>
        <end position="407"/>
    </location>
</feature>
<reference evidence="12 13" key="1">
    <citation type="submission" date="2023-08" db="EMBL/GenBank/DDBJ databases">
        <title>Functional and genomic diversity of the sorghum phyllosphere microbiome.</title>
        <authorList>
            <person name="Shade A."/>
        </authorList>
    </citation>
    <scope>NUCLEOTIDE SEQUENCE [LARGE SCALE GENOMIC DNA]</scope>
    <source>
        <strain evidence="12 13">SORGH_AS_0335</strain>
    </source>
</reference>
<feature type="transmembrane region" description="Helical" evidence="10">
    <location>
        <begin position="321"/>
        <end position="339"/>
    </location>
</feature>
<feature type="region of interest" description="Disordered" evidence="9">
    <location>
        <begin position="1"/>
        <end position="45"/>
    </location>
</feature>
<evidence type="ECO:0000313" key="13">
    <source>
        <dbReference type="Proteomes" id="UP001267710"/>
    </source>
</evidence>
<evidence type="ECO:0000259" key="11">
    <source>
        <dbReference type="PROSITE" id="PS50850"/>
    </source>
</evidence>
<feature type="transmembrane region" description="Helical" evidence="10">
    <location>
        <begin position="59"/>
        <end position="81"/>
    </location>
</feature>